<reference evidence="3" key="1">
    <citation type="submission" date="2017-03" db="EMBL/GenBank/DDBJ databases">
        <title>Phytopthora megakarya and P. palmivora, two closely related causual agents of cacao black pod achieved similar genome size and gene model numbers by different mechanisms.</title>
        <authorList>
            <person name="Ali S."/>
            <person name="Shao J."/>
            <person name="Larry D.J."/>
            <person name="Kronmiller B."/>
            <person name="Shen D."/>
            <person name="Strem M.D."/>
            <person name="Melnick R.L."/>
            <person name="Guiltinan M.J."/>
            <person name="Tyler B.M."/>
            <person name="Meinhardt L.W."/>
            <person name="Bailey B.A."/>
        </authorList>
    </citation>
    <scope>NUCLEOTIDE SEQUENCE [LARGE SCALE GENOMIC DNA]</scope>
    <source>
        <strain evidence="3">zdho120</strain>
    </source>
</reference>
<dbReference type="Proteomes" id="UP000198211">
    <property type="component" value="Unassembled WGS sequence"/>
</dbReference>
<dbReference type="OrthoDB" id="129596at2759"/>
<protein>
    <submittedName>
        <fullName evidence="2">Uncharacterized protein</fullName>
    </submittedName>
</protein>
<name>A0A225W187_9STRA</name>
<dbReference type="EMBL" id="NBNE01002217">
    <property type="protein sequence ID" value="OWZ11134.1"/>
    <property type="molecule type" value="Genomic_DNA"/>
</dbReference>
<sequence length="250" mass="27476">MPDPELSVAPHILEHIYPDQFLEEAHGEDALADVALRLVNRVEYKVFSLKSTRYGCIIQDDRKKAAAKRKTTQEEKESPTNQEEPSPEPIVQGAHQAAQDADIEVGPHQEEPSTLTSLHSSTRNTDEGMSIVDTPAQASVRGAVEVEIPTEDRVSDTPQPVIDVESPDQTVTIKDEGSLSTVQEAAAIEEKSSPPTPTTPSSTPALFIQDVSRPRCEFSNFERGFWIIRYPNERSPSEGIRLGSSEMMGA</sequence>
<comment type="caution">
    <text evidence="2">The sequence shown here is derived from an EMBL/GenBank/DDBJ whole genome shotgun (WGS) entry which is preliminary data.</text>
</comment>
<feature type="region of interest" description="Disordered" evidence="1">
    <location>
        <begin position="61"/>
        <end position="138"/>
    </location>
</feature>
<proteinExistence type="predicted"/>
<accession>A0A225W187</accession>
<dbReference type="AlphaFoldDB" id="A0A225W187"/>
<evidence type="ECO:0000256" key="1">
    <source>
        <dbReference type="SAM" id="MobiDB-lite"/>
    </source>
</evidence>
<evidence type="ECO:0000313" key="3">
    <source>
        <dbReference type="Proteomes" id="UP000198211"/>
    </source>
</evidence>
<evidence type="ECO:0000313" key="2">
    <source>
        <dbReference type="EMBL" id="OWZ11134.1"/>
    </source>
</evidence>
<keyword evidence="3" id="KW-1185">Reference proteome</keyword>
<gene>
    <name evidence="2" type="ORF">PHMEG_00015896</name>
</gene>
<organism evidence="2 3">
    <name type="scientific">Phytophthora megakarya</name>
    <dbReference type="NCBI Taxonomy" id="4795"/>
    <lineage>
        <taxon>Eukaryota</taxon>
        <taxon>Sar</taxon>
        <taxon>Stramenopiles</taxon>
        <taxon>Oomycota</taxon>
        <taxon>Peronosporomycetes</taxon>
        <taxon>Peronosporales</taxon>
        <taxon>Peronosporaceae</taxon>
        <taxon>Phytophthora</taxon>
    </lineage>
</organism>
<feature type="compositionally biased region" description="Polar residues" evidence="1">
    <location>
        <begin position="112"/>
        <end position="123"/>
    </location>
</feature>